<accession>A0A0C9M528</accession>
<name>A0A0C9M528_9FUNG</name>
<gene>
    <name evidence="1" type="ORF">MAM1_0008c00937</name>
</gene>
<keyword evidence="2" id="KW-1185">Reference proteome</keyword>
<protein>
    <submittedName>
        <fullName evidence="1">Uncharacterized protein</fullName>
    </submittedName>
</protein>
<proteinExistence type="predicted"/>
<evidence type="ECO:0000313" key="1">
    <source>
        <dbReference type="EMBL" id="GAN01504.1"/>
    </source>
</evidence>
<dbReference type="EMBL" id="DF836297">
    <property type="protein sequence ID" value="GAN01504.1"/>
    <property type="molecule type" value="Genomic_DNA"/>
</dbReference>
<reference evidence="1" key="1">
    <citation type="submission" date="2014-09" db="EMBL/GenBank/DDBJ databases">
        <title>Draft genome sequence of an oleaginous Mucoromycotina fungus Mucor ambiguus NBRC6742.</title>
        <authorList>
            <person name="Takeda I."/>
            <person name="Yamane N."/>
            <person name="Morita T."/>
            <person name="Tamano K."/>
            <person name="Machida M."/>
            <person name="Baker S."/>
            <person name="Koike H."/>
        </authorList>
    </citation>
    <scope>NUCLEOTIDE SEQUENCE</scope>
    <source>
        <strain evidence="1">NBRC 6742</strain>
    </source>
</reference>
<dbReference type="AlphaFoldDB" id="A0A0C9M528"/>
<evidence type="ECO:0000313" key="2">
    <source>
        <dbReference type="Proteomes" id="UP000053815"/>
    </source>
</evidence>
<organism evidence="1">
    <name type="scientific">Mucor ambiguus</name>
    <dbReference type="NCBI Taxonomy" id="91626"/>
    <lineage>
        <taxon>Eukaryota</taxon>
        <taxon>Fungi</taxon>
        <taxon>Fungi incertae sedis</taxon>
        <taxon>Mucoromycota</taxon>
        <taxon>Mucoromycotina</taxon>
        <taxon>Mucoromycetes</taxon>
        <taxon>Mucorales</taxon>
        <taxon>Mucorineae</taxon>
        <taxon>Mucoraceae</taxon>
        <taxon>Mucor</taxon>
    </lineage>
</organism>
<sequence length="78" mass="8584">MPVVQTRIHHHDITAAAPAAVIDAEGGDDNTGIVSRHAGIHDEQALHLPLWRSTDVQDPIYPLPWFLVAIMIEQSQAK</sequence>
<dbReference type="Proteomes" id="UP000053815">
    <property type="component" value="Unassembled WGS sequence"/>
</dbReference>